<reference evidence="1" key="1">
    <citation type="submission" date="2021-03" db="EMBL/GenBank/DDBJ databases">
        <title>Genomic Encyclopedia of Type Strains, Phase IV (KMG-IV): sequencing the most valuable type-strain genomes for metagenomic binning, comparative biology and taxonomic classification.</title>
        <authorList>
            <person name="Goeker M."/>
        </authorList>
    </citation>
    <scope>NUCLEOTIDE SEQUENCE</scope>
    <source>
        <strain evidence="1">DSM 18131</strain>
    </source>
</reference>
<evidence type="ECO:0000313" key="1">
    <source>
        <dbReference type="EMBL" id="MBP1875395.1"/>
    </source>
</evidence>
<dbReference type="EMBL" id="JAGGJR010000010">
    <property type="protein sequence ID" value="MBP1875395.1"/>
    <property type="molecule type" value="Genomic_DNA"/>
</dbReference>
<sequence>MIEEKFRQPKRNRAVWAIHAACTLVAILTIASLIFVLNRSVVEADRFGRSAERRLVTNELRHQMEAAVQFQAQVSFWDDTYDELATGRLSDAFVAEQLSGWLWEDYGFSWLIFGDADGHVSTALKDGLAIPAQAAEGPLRDVDDLLDEARRRYDNALRNNGGTYTLDIPQPNRQSVTPIVPGIHAVDMREVQGQMSIAVVQAVIPETLQLAADRRKPVFMVSVRPLTAQSLREIEAKLGVSGLAFVPLSQLPADSVHVSVGRCLDASCLVVAWTSKSPGGFVRAEILPSVIAIAILAMLLMAFVALRFSSVFAALQQSEARNLYMAKHDRLTGLLNRSGFDDALAAALLDAKNRPFALILADLDEFKAVNDRHGHAAGDAVLMAIAERYRRRVGVRGTVARLGGDEFAVIHRSSGKDADVSAVAAGLVIDAQTPVELEGQMLRVGSSVGLAFAPKHGSTARALLAAADEALYLAKKRGRNRVQTADDLSPEDKVALSAEVSRRHAG</sequence>
<gene>
    <name evidence="1" type="ORF">J2Z19_005131</name>
</gene>
<protein>
    <submittedName>
        <fullName evidence="1">Diguanylate cyclase (GGDEF)-like protein</fullName>
    </submittedName>
</protein>
<comment type="caution">
    <text evidence="1">The sequence shown here is derived from an EMBL/GenBank/DDBJ whole genome shotgun (WGS) entry which is preliminary data.</text>
</comment>
<name>A0ACC5T2V6_ENSAD</name>
<organism evidence="1 2">
    <name type="scientific">Ensifer adhaerens</name>
    <name type="common">Sinorhizobium morelense</name>
    <dbReference type="NCBI Taxonomy" id="106592"/>
    <lineage>
        <taxon>Bacteria</taxon>
        <taxon>Pseudomonadati</taxon>
        <taxon>Pseudomonadota</taxon>
        <taxon>Alphaproteobacteria</taxon>
        <taxon>Hyphomicrobiales</taxon>
        <taxon>Rhizobiaceae</taxon>
        <taxon>Sinorhizobium/Ensifer group</taxon>
        <taxon>Ensifer</taxon>
    </lineage>
</organism>
<proteinExistence type="predicted"/>
<evidence type="ECO:0000313" key="2">
    <source>
        <dbReference type="Proteomes" id="UP000823773"/>
    </source>
</evidence>
<accession>A0ACC5T2V6</accession>
<dbReference type="Proteomes" id="UP000823773">
    <property type="component" value="Unassembled WGS sequence"/>
</dbReference>
<keyword evidence="2" id="KW-1185">Reference proteome</keyword>